<reference evidence="1 2" key="1">
    <citation type="journal article" date="2016" name="Nat. Commun.">
        <title>Ectomycorrhizal ecology is imprinted in the genome of the dominant symbiotic fungus Cenococcum geophilum.</title>
        <authorList>
            <consortium name="DOE Joint Genome Institute"/>
            <person name="Peter M."/>
            <person name="Kohler A."/>
            <person name="Ohm R.A."/>
            <person name="Kuo A."/>
            <person name="Krutzmann J."/>
            <person name="Morin E."/>
            <person name="Arend M."/>
            <person name="Barry K.W."/>
            <person name="Binder M."/>
            <person name="Choi C."/>
            <person name="Clum A."/>
            <person name="Copeland A."/>
            <person name="Grisel N."/>
            <person name="Haridas S."/>
            <person name="Kipfer T."/>
            <person name="LaButti K."/>
            <person name="Lindquist E."/>
            <person name="Lipzen A."/>
            <person name="Maire R."/>
            <person name="Meier B."/>
            <person name="Mihaltcheva S."/>
            <person name="Molinier V."/>
            <person name="Murat C."/>
            <person name="Poggeler S."/>
            <person name="Quandt C.A."/>
            <person name="Sperisen C."/>
            <person name="Tritt A."/>
            <person name="Tisserant E."/>
            <person name="Crous P.W."/>
            <person name="Henrissat B."/>
            <person name="Nehls U."/>
            <person name="Egli S."/>
            <person name="Spatafora J.W."/>
            <person name="Grigoriev I.V."/>
            <person name="Martin F.M."/>
        </authorList>
    </citation>
    <scope>NUCLEOTIDE SEQUENCE [LARGE SCALE GENOMIC DNA]</scope>
    <source>
        <strain evidence="1 2">CBS 459.81</strain>
    </source>
</reference>
<keyword evidence="2" id="KW-1185">Reference proteome</keyword>
<sequence>MIYDAICISQKDLEVQSSQDLPMGGKSQWRDCMAGKRRLLILTHVNILMKNYQVAGRFHPDRDKLTNHGLLQKINFNVSMEEWLGLWDACARFFRRRRYITCGWIIQGLAVTRSILMLCGKHELPWG</sequence>
<dbReference type="Proteomes" id="UP000250266">
    <property type="component" value="Unassembled WGS sequence"/>
</dbReference>
<name>A0A8E2E583_9PEZI</name>
<evidence type="ECO:0000313" key="2">
    <source>
        <dbReference type="Proteomes" id="UP000250266"/>
    </source>
</evidence>
<dbReference type="OrthoDB" id="4587430at2759"/>
<accession>A0A8E2E583</accession>
<protein>
    <recommendedName>
        <fullName evidence="3">Heterokaryon incompatibility domain-containing protein</fullName>
    </recommendedName>
</protein>
<evidence type="ECO:0008006" key="3">
    <source>
        <dbReference type="Google" id="ProtNLM"/>
    </source>
</evidence>
<dbReference type="EMBL" id="KV745129">
    <property type="protein sequence ID" value="OCK77426.1"/>
    <property type="molecule type" value="Genomic_DNA"/>
</dbReference>
<gene>
    <name evidence="1" type="ORF">K432DRAFT_120397</name>
</gene>
<evidence type="ECO:0000313" key="1">
    <source>
        <dbReference type="EMBL" id="OCK77426.1"/>
    </source>
</evidence>
<proteinExistence type="predicted"/>
<organism evidence="1 2">
    <name type="scientific">Lepidopterella palustris CBS 459.81</name>
    <dbReference type="NCBI Taxonomy" id="1314670"/>
    <lineage>
        <taxon>Eukaryota</taxon>
        <taxon>Fungi</taxon>
        <taxon>Dikarya</taxon>
        <taxon>Ascomycota</taxon>
        <taxon>Pezizomycotina</taxon>
        <taxon>Dothideomycetes</taxon>
        <taxon>Pleosporomycetidae</taxon>
        <taxon>Mytilinidiales</taxon>
        <taxon>Argynnaceae</taxon>
        <taxon>Lepidopterella</taxon>
    </lineage>
</organism>
<dbReference type="AlphaFoldDB" id="A0A8E2E583"/>